<gene>
    <name evidence="1" type="ORF">QW060_10370</name>
</gene>
<comment type="caution">
    <text evidence="1">The sequence shown here is derived from an EMBL/GenBank/DDBJ whole genome shotgun (WGS) entry which is preliminary data.</text>
</comment>
<sequence>MIFYYNTENNKQIKNRVVKLLFNQQTLKQDFKTIKAYYKVSVLTT</sequence>
<reference evidence="2" key="1">
    <citation type="journal article" date="2019" name="Int. J. Syst. Evol. Microbiol.">
        <title>The Global Catalogue of Microorganisms (GCM) 10K type strain sequencing project: providing services to taxonomists for standard genome sequencing and annotation.</title>
        <authorList>
            <consortium name="The Broad Institute Genomics Platform"/>
            <consortium name="The Broad Institute Genome Sequencing Center for Infectious Disease"/>
            <person name="Wu L."/>
            <person name="Ma J."/>
        </authorList>
    </citation>
    <scope>NUCLEOTIDE SEQUENCE [LARGE SCALE GENOMIC DNA]</scope>
    <source>
        <strain evidence="2">CECT 7184</strain>
    </source>
</reference>
<dbReference type="EMBL" id="JAUFQU010000001">
    <property type="protein sequence ID" value="MDN3707536.1"/>
    <property type="molecule type" value="Genomic_DNA"/>
</dbReference>
<evidence type="ECO:0000313" key="2">
    <source>
        <dbReference type="Proteomes" id="UP001242368"/>
    </source>
</evidence>
<name>A0ABT8CU71_9FLAO</name>
<proteinExistence type="predicted"/>
<organism evidence="1 2">
    <name type="scientific">Paenimyroides ceti</name>
    <dbReference type="NCBI Taxonomy" id="395087"/>
    <lineage>
        <taxon>Bacteria</taxon>
        <taxon>Pseudomonadati</taxon>
        <taxon>Bacteroidota</taxon>
        <taxon>Flavobacteriia</taxon>
        <taxon>Flavobacteriales</taxon>
        <taxon>Flavobacteriaceae</taxon>
        <taxon>Paenimyroides</taxon>
    </lineage>
</organism>
<dbReference type="Proteomes" id="UP001242368">
    <property type="component" value="Unassembled WGS sequence"/>
</dbReference>
<evidence type="ECO:0000313" key="1">
    <source>
        <dbReference type="EMBL" id="MDN3707536.1"/>
    </source>
</evidence>
<keyword evidence="2" id="KW-1185">Reference proteome</keyword>
<dbReference type="RefSeq" id="WP_290363509.1">
    <property type="nucleotide sequence ID" value="NZ_JAUFQU010000001.1"/>
</dbReference>
<protein>
    <submittedName>
        <fullName evidence="1">Uncharacterized protein</fullName>
    </submittedName>
</protein>
<accession>A0ABT8CU71</accession>